<keyword evidence="3" id="KW-1185">Reference proteome</keyword>
<evidence type="ECO:0000256" key="1">
    <source>
        <dbReference type="SAM" id="MobiDB-lite"/>
    </source>
</evidence>
<reference evidence="4" key="1">
    <citation type="submission" date="2025-08" db="UniProtKB">
        <authorList>
            <consortium name="RefSeq"/>
        </authorList>
    </citation>
    <scope>IDENTIFICATION</scope>
    <source>
        <tissue evidence="4">Gonad</tissue>
    </source>
</reference>
<keyword evidence="2" id="KW-0732">Signal</keyword>
<dbReference type="GeneID" id="109485800"/>
<gene>
    <name evidence="4" type="primary">LOC109485800</name>
</gene>
<feature type="signal peptide" evidence="2">
    <location>
        <begin position="1"/>
        <end position="22"/>
    </location>
</feature>
<dbReference type="OrthoDB" id="10043857at2759"/>
<evidence type="ECO:0000313" key="4">
    <source>
        <dbReference type="RefSeq" id="XP_019645043.1"/>
    </source>
</evidence>
<feature type="chain" id="PRO_5028145102" evidence="2">
    <location>
        <begin position="23"/>
        <end position="154"/>
    </location>
</feature>
<proteinExistence type="predicted"/>
<name>A0A6P5A6A9_BRABE</name>
<organism evidence="3 4">
    <name type="scientific">Branchiostoma belcheri</name>
    <name type="common">Amphioxus</name>
    <dbReference type="NCBI Taxonomy" id="7741"/>
    <lineage>
        <taxon>Eukaryota</taxon>
        <taxon>Metazoa</taxon>
        <taxon>Chordata</taxon>
        <taxon>Cephalochordata</taxon>
        <taxon>Leptocardii</taxon>
        <taxon>Amphioxiformes</taxon>
        <taxon>Branchiostomatidae</taxon>
        <taxon>Branchiostoma</taxon>
    </lineage>
</organism>
<dbReference type="AlphaFoldDB" id="A0A6P5A6A9"/>
<dbReference type="KEGG" id="bbel:109485800"/>
<evidence type="ECO:0000313" key="3">
    <source>
        <dbReference type="Proteomes" id="UP000515135"/>
    </source>
</evidence>
<dbReference type="Proteomes" id="UP000515135">
    <property type="component" value="Unplaced"/>
</dbReference>
<feature type="region of interest" description="Disordered" evidence="1">
    <location>
        <begin position="28"/>
        <end position="51"/>
    </location>
</feature>
<protein>
    <submittedName>
        <fullName evidence="4">Uncharacterized protein LOC109485800</fullName>
    </submittedName>
</protein>
<dbReference type="RefSeq" id="XP_019645043.1">
    <property type="nucleotide sequence ID" value="XM_019789484.1"/>
</dbReference>
<sequence length="154" mass="16308">MEFSGLNIVLLAVLAACTLTEGAVRTIRSRGDTVPPGHTGSSQTDGSSVSTGTDANGNCVYSFHVPMDAINLRPCPDSTDSQAMAQLRADMAAQATAANSRITDLAAQVELLQESLAAQQRHIEVLQRTAEMQASSSPNHVPGVLRPYRLFGKK</sequence>
<feature type="compositionally biased region" description="Polar residues" evidence="1">
    <location>
        <begin position="39"/>
        <end position="51"/>
    </location>
</feature>
<accession>A0A6P5A6A9</accession>
<evidence type="ECO:0000256" key="2">
    <source>
        <dbReference type="SAM" id="SignalP"/>
    </source>
</evidence>